<keyword evidence="1" id="KW-1133">Transmembrane helix</keyword>
<accession>A0ABV6PPH9</accession>
<proteinExistence type="predicted"/>
<keyword evidence="3" id="KW-1185">Reference proteome</keyword>
<keyword evidence="1" id="KW-0812">Transmembrane</keyword>
<name>A0ABV6PPH9_9BURK</name>
<keyword evidence="1" id="KW-0472">Membrane</keyword>
<feature type="transmembrane region" description="Helical" evidence="1">
    <location>
        <begin position="23"/>
        <end position="42"/>
    </location>
</feature>
<dbReference type="RefSeq" id="WP_377480173.1">
    <property type="nucleotide sequence ID" value="NZ_JBHLTN010000007.1"/>
</dbReference>
<organism evidence="2 3">
    <name type="scientific">Ottowia pentelensis</name>
    <dbReference type="NCBI Taxonomy" id="511108"/>
    <lineage>
        <taxon>Bacteria</taxon>
        <taxon>Pseudomonadati</taxon>
        <taxon>Pseudomonadota</taxon>
        <taxon>Betaproteobacteria</taxon>
        <taxon>Burkholderiales</taxon>
        <taxon>Comamonadaceae</taxon>
        <taxon>Ottowia</taxon>
    </lineage>
</organism>
<feature type="transmembrane region" description="Helical" evidence="1">
    <location>
        <begin position="48"/>
        <end position="71"/>
    </location>
</feature>
<evidence type="ECO:0000313" key="3">
    <source>
        <dbReference type="Proteomes" id="UP001589834"/>
    </source>
</evidence>
<evidence type="ECO:0000313" key="2">
    <source>
        <dbReference type="EMBL" id="MFC0591739.1"/>
    </source>
</evidence>
<evidence type="ECO:0000256" key="1">
    <source>
        <dbReference type="SAM" id="Phobius"/>
    </source>
</evidence>
<sequence>MTLSERFNRSGFGCWINGTRGRVFRLCAGMAFLAVGIGLRQHPLGVAALVWSFFPLTAGMFNVCWISLVLGGPFSSASIRRLQQESP</sequence>
<dbReference type="EMBL" id="JBHLTN010000007">
    <property type="protein sequence ID" value="MFC0591739.1"/>
    <property type="molecule type" value="Genomic_DNA"/>
</dbReference>
<comment type="caution">
    <text evidence="2">The sequence shown here is derived from an EMBL/GenBank/DDBJ whole genome shotgun (WGS) entry which is preliminary data.</text>
</comment>
<evidence type="ECO:0008006" key="4">
    <source>
        <dbReference type="Google" id="ProtNLM"/>
    </source>
</evidence>
<reference evidence="2 3" key="1">
    <citation type="submission" date="2024-09" db="EMBL/GenBank/DDBJ databases">
        <authorList>
            <person name="Sun Q."/>
            <person name="Mori K."/>
        </authorList>
    </citation>
    <scope>NUCLEOTIDE SEQUENCE [LARGE SCALE GENOMIC DNA]</scope>
    <source>
        <strain evidence="2 3">NCAIM B.02336</strain>
    </source>
</reference>
<protein>
    <recommendedName>
        <fullName evidence="4">DUF2892 domain-containing protein</fullName>
    </recommendedName>
</protein>
<gene>
    <name evidence="2" type="ORF">ACFFGG_04135</name>
</gene>
<dbReference type="Proteomes" id="UP001589834">
    <property type="component" value="Unassembled WGS sequence"/>
</dbReference>